<evidence type="ECO:0000313" key="1">
    <source>
        <dbReference type="EMBL" id="TZG25616.1"/>
    </source>
</evidence>
<protein>
    <submittedName>
        <fullName evidence="1">Uncharacterized protein</fullName>
    </submittedName>
</protein>
<dbReference type="RefSeq" id="WP_149522424.1">
    <property type="nucleotide sequence ID" value="NZ_VTOU01000003.1"/>
</dbReference>
<keyword evidence="2" id="KW-1185">Reference proteome</keyword>
<comment type="caution">
    <text evidence="1">The sequence shown here is derived from an EMBL/GenBank/DDBJ whole genome shotgun (WGS) entry which is preliminary data.</text>
</comment>
<name>A0A5D9C1T2_9SPHN</name>
<dbReference type="AlphaFoldDB" id="A0A5D9C1T2"/>
<evidence type="ECO:0000313" key="2">
    <source>
        <dbReference type="Proteomes" id="UP000322077"/>
    </source>
</evidence>
<accession>A0A5D9C1T2</accession>
<gene>
    <name evidence="1" type="ORF">FYJ91_11360</name>
</gene>
<organism evidence="1 2">
    <name type="scientific">Sphingomonas montanisoli</name>
    <dbReference type="NCBI Taxonomy" id="2606412"/>
    <lineage>
        <taxon>Bacteria</taxon>
        <taxon>Pseudomonadati</taxon>
        <taxon>Pseudomonadota</taxon>
        <taxon>Alphaproteobacteria</taxon>
        <taxon>Sphingomonadales</taxon>
        <taxon>Sphingomonadaceae</taxon>
        <taxon>Sphingomonas</taxon>
    </lineage>
</organism>
<dbReference type="EMBL" id="VTOU01000003">
    <property type="protein sequence ID" value="TZG25616.1"/>
    <property type="molecule type" value="Genomic_DNA"/>
</dbReference>
<dbReference type="Proteomes" id="UP000322077">
    <property type="component" value="Unassembled WGS sequence"/>
</dbReference>
<proteinExistence type="predicted"/>
<sequence length="82" mass="9077">MNALVAIDTAIPVRTLRDVALDLSSVKARLAVHYGRVGDPTDAQDADWSDLEDQKLALEAEFITIFYLTTGMRWSHATQVMA</sequence>
<reference evidence="1 2" key="1">
    <citation type="submission" date="2019-08" db="EMBL/GenBank/DDBJ databases">
        <authorList>
            <person name="Wang G."/>
            <person name="Xu Z."/>
        </authorList>
    </citation>
    <scope>NUCLEOTIDE SEQUENCE [LARGE SCALE GENOMIC DNA]</scope>
    <source>
        <strain evidence="1 2">ZX</strain>
    </source>
</reference>